<proteinExistence type="predicted"/>
<gene>
    <name evidence="3" type="ORF">GCM10010502_24790</name>
    <name evidence="4" type="ORF">HS99_0039050</name>
</gene>
<evidence type="ECO:0000313" key="4">
    <source>
        <dbReference type="EMBL" id="OEV33251.1"/>
    </source>
</evidence>
<reference evidence="3" key="5">
    <citation type="submission" date="2020-09" db="EMBL/GenBank/DDBJ databases">
        <authorList>
            <person name="Sun Q."/>
            <person name="Ohkuma M."/>
        </authorList>
    </citation>
    <scope>NUCLEOTIDE SEQUENCE</scope>
    <source>
        <strain evidence="3">JCM 4434</strain>
    </source>
</reference>
<dbReference type="Proteomes" id="UP000037395">
    <property type="component" value="Unassembled WGS sequence"/>
</dbReference>
<accession>A0A1E7MXW7</accession>
<accession>A0A8H9HLE1</accession>
<dbReference type="Pfam" id="PF04205">
    <property type="entry name" value="FMN_bind"/>
    <property type="match status" value="1"/>
</dbReference>
<feature type="domain" description="FMN-binding" evidence="2">
    <location>
        <begin position="87"/>
        <end position="164"/>
    </location>
</feature>
<dbReference type="GO" id="GO:0010181">
    <property type="term" value="F:FMN binding"/>
    <property type="evidence" value="ECO:0007669"/>
    <property type="project" value="InterPro"/>
</dbReference>
<reference evidence="3" key="1">
    <citation type="journal article" date="2014" name="Int. J. Syst. Evol. Microbiol.">
        <title>Complete genome sequence of Corynebacterium casei LMG S-19264T (=DSM 44701T), isolated from a smear-ripened cheese.</title>
        <authorList>
            <consortium name="US DOE Joint Genome Institute (JGI-PGF)"/>
            <person name="Walter F."/>
            <person name="Albersmeier A."/>
            <person name="Kalinowski J."/>
            <person name="Ruckert C."/>
        </authorList>
    </citation>
    <scope>NUCLEOTIDE SEQUENCE</scope>
    <source>
        <strain evidence="3">JCM 4434</strain>
    </source>
</reference>
<dbReference type="SMART" id="SM00900">
    <property type="entry name" value="FMN_bind"/>
    <property type="match status" value="1"/>
</dbReference>
<feature type="region of interest" description="Disordered" evidence="1">
    <location>
        <begin position="27"/>
        <end position="88"/>
    </location>
</feature>
<sequence length="166" mass="16476">MRRAVVTSAATAAGVVLLLSLKPHEATGSAPVISSGSGSGSGSASGSGSGSGTTGAADTTPGRSASPAPTTGGGATRKVSGDTVNTRYGPVQVQVTLAGSRITTVDVVKYPTQDRRDREINADALPVLNQEAISAQNAQIDAVSGATYTSDGYIRSLQSALDRAKG</sequence>
<dbReference type="GO" id="GO:0016020">
    <property type="term" value="C:membrane"/>
    <property type="evidence" value="ECO:0007669"/>
    <property type="project" value="InterPro"/>
</dbReference>
<reference evidence="4 5" key="2">
    <citation type="submission" date="2014-07" db="EMBL/GenBank/DDBJ databases">
        <authorList>
            <person name="Zhang J.E."/>
            <person name="Yang H."/>
            <person name="Guo J."/>
            <person name="Deng Z."/>
            <person name="Luo H."/>
            <person name="Luo M."/>
            <person name="Zhao B."/>
        </authorList>
    </citation>
    <scope>NUCLEOTIDE SEQUENCE [LARGE SCALE GENOMIC DNA]</scope>
    <source>
        <strain evidence="4">ATCC 10762</strain>
        <strain evidence="5">ATCC 10762 / DSM 40127 / CCM 3239 / JCM 4008 / LMG 5968 / NBRC 12843 / NCIMB 8234 / A-377</strain>
    </source>
</reference>
<comment type="caution">
    <text evidence="4">The sequence shown here is derived from an EMBL/GenBank/DDBJ whole genome shotgun (WGS) entry which is preliminary data.</text>
</comment>
<evidence type="ECO:0000313" key="3">
    <source>
        <dbReference type="EMBL" id="GGU71922.1"/>
    </source>
</evidence>
<name>A0A1E7MXW7_KITAU</name>
<dbReference type="Proteomes" id="UP000610124">
    <property type="component" value="Unassembled WGS sequence"/>
</dbReference>
<evidence type="ECO:0000259" key="2">
    <source>
        <dbReference type="SMART" id="SM00900"/>
    </source>
</evidence>
<protein>
    <submittedName>
        <fullName evidence="4">FMN-binding protein</fullName>
    </submittedName>
</protein>
<organism evidence="4 5">
    <name type="scientific">Kitasatospora aureofaciens</name>
    <name type="common">Streptomyces aureofaciens</name>
    <dbReference type="NCBI Taxonomy" id="1894"/>
    <lineage>
        <taxon>Bacteria</taxon>
        <taxon>Bacillati</taxon>
        <taxon>Actinomycetota</taxon>
        <taxon>Actinomycetes</taxon>
        <taxon>Kitasatosporales</taxon>
        <taxon>Streptomycetaceae</taxon>
        <taxon>Kitasatospora</taxon>
    </lineage>
</organism>
<dbReference type="EMBL" id="JPRF03000070">
    <property type="protein sequence ID" value="OEV33251.1"/>
    <property type="molecule type" value="Genomic_DNA"/>
</dbReference>
<dbReference type="OrthoDB" id="8099475at2"/>
<reference evidence="5" key="4">
    <citation type="submission" date="2016-08" db="EMBL/GenBank/DDBJ databases">
        <title>Sequencing, assembly and comparative genomics of S. aureofaciens ATCC 10762.</title>
        <authorList>
            <person name="Gradnigo J.S."/>
            <person name="Johnson N."/>
            <person name="Somerville G.A."/>
        </authorList>
    </citation>
    <scope>NUCLEOTIDE SEQUENCE [LARGE SCALE GENOMIC DNA]</scope>
    <source>
        <strain evidence="5">ATCC 10762 / DSM 40127 / CCM 3239 / JCM 4008 / LMG 5968 / NBRC 12843 / NCIMB 8234 / A-377</strain>
    </source>
</reference>
<dbReference type="RefSeq" id="WP_030558103.1">
    <property type="nucleotide sequence ID" value="NZ_BMUB01000004.1"/>
</dbReference>
<dbReference type="GeneID" id="97485592"/>
<dbReference type="Gene3D" id="3.90.1010.20">
    <property type="match status" value="1"/>
</dbReference>
<reference evidence="4" key="3">
    <citation type="submission" date="2016-08" db="EMBL/GenBank/DDBJ databases">
        <title>Sequencing, Assembly and Comparative Genomics of S. aureofaciens ATCC 10762.</title>
        <authorList>
            <person name="Gradnigo J.S."/>
            <person name="Johnson N."/>
            <person name="Somerville G.A."/>
        </authorList>
    </citation>
    <scope>NUCLEOTIDE SEQUENCE [LARGE SCALE GENOMIC DNA]</scope>
    <source>
        <strain evidence="4">ATCC 10762</strain>
    </source>
</reference>
<keyword evidence="5" id="KW-1185">Reference proteome</keyword>
<feature type="compositionally biased region" description="Gly residues" evidence="1">
    <location>
        <begin position="37"/>
        <end position="53"/>
    </location>
</feature>
<evidence type="ECO:0000313" key="5">
    <source>
        <dbReference type="Proteomes" id="UP000037395"/>
    </source>
</evidence>
<dbReference type="AlphaFoldDB" id="A0A1E7MXW7"/>
<dbReference type="EMBL" id="BMUB01000004">
    <property type="protein sequence ID" value="GGU71922.1"/>
    <property type="molecule type" value="Genomic_DNA"/>
</dbReference>
<dbReference type="InterPro" id="IPR007329">
    <property type="entry name" value="FMN-bd"/>
</dbReference>
<evidence type="ECO:0000256" key="1">
    <source>
        <dbReference type="SAM" id="MobiDB-lite"/>
    </source>
</evidence>